<gene>
    <name evidence="1" type="ORF">V1286_002330</name>
</gene>
<evidence type="ECO:0000313" key="2">
    <source>
        <dbReference type="Proteomes" id="UP001364224"/>
    </source>
</evidence>
<keyword evidence="2" id="KW-1185">Reference proteome</keyword>
<dbReference type="RefSeq" id="WP_334479638.1">
    <property type="nucleotide sequence ID" value="NZ_JAZHRV010000001.1"/>
</dbReference>
<evidence type="ECO:0000313" key="1">
    <source>
        <dbReference type="EMBL" id="MEH2554801.1"/>
    </source>
</evidence>
<proteinExistence type="predicted"/>
<dbReference type="EMBL" id="JAZHRV010000001">
    <property type="protein sequence ID" value="MEH2554801.1"/>
    <property type="molecule type" value="Genomic_DNA"/>
</dbReference>
<protein>
    <submittedName>
        <fullName evidence="1">Uncharacterized protein</fullName>
    </submittedName>
</protein>
<comment type="caution">
    <text evidence="1">The sequence shown here is derived from an EMBL/GenBank/DDBJ whole genome shotgun (WGS) entry which is preliminary data.</text>
</comment>
<dbReference type="Proteomes" id="UP001364224">
    <property type="component" value="Unassembled WGS sequence"/>
</dbReference>
<name>A0ABU8B8D9_9BRAD</name>
<reference evidence="1 2" key="1">
    <citation type="submission" date="2024-02" db="EMBL/GenBank/DDBJ databases">
        <title>Adaptive strategies in a cosmopolitan and abundant soil bacterium.</title>
        <authorList>
            <person name="Carini P."/>
        </authorList>
    </citation>
    <scope>NUCLEOTIDE SEQUENCE [LARGE SCALE GENOMIC DNA]</scope>
    <source>
        <strain evidence="1 2">AZCC 1608</strain>
    </source>
</reference>
<organism evidence="1 2">
    <name type="scientific">Bradyrhizobium algeriense</name>
    <dbReference type="NCBI Taxonomy" id="634784"/>
    <lineage>
        <taxon>Bacteria</taxon>
        <taxon>Pseudomonadati</taxon>
        <taxon>Pseudomonadota</taxon>
        <taxon>Alphaproteobacteria</taxon>
        <taxon>Hyphomicrobiales</taxon>
        <taxon>Nitrobacteraceae</taxon>
        <taxon>Bradyrhizobium</taxon>
    </lineage>
</organism>
<sequence length="154" mass="16623">MQARSGTSIPRAREFLVSPGALVRLAAIRTFHMRKIILTLAILYPAAALAQGTAPANPPTIGGKPLVVVGSQKAAAGKKEKEKPLSVAQKLQACQDIDDATKERLNCYDAVYAPQPKPKAPAAKGVNDCRFLKEEDERLTCYNGFADKIPKLPR</sequence>
<accession>A0ABU8B8D9</accession>